<dbReference type="Pfam" id="PF00117">
    <property type="entry name" value="GATase"/>
    <property type="match status" value="1"/>
</dbReference>
<proteinExistence type="predicted"/>
<organism evidence="2 3">
    <name type="scientific">Kaistia geumhonensis</name>
    <dbReference type="NCBI Taxonomy" id="410839"/>
    <lineage>
        <taxon>Bacteria</taxon>
        <taxon>Pseudomonadati</taxon>
        <taxon>Pseudomonadota</taxon>
        <taxon>Alphaproteobacteria</taxon>
        <taxon>Hyphomicrobiales</taxon>
        <taxon>Kaistiaceae</taxon>
        <taxon>Kaistia</taxon>
    </lineage>
</organism>
<dbReference type="Gene3D" id="3.40.50.880">
    <property type="match status" value="1"/>
</dbReference>
<reference evidence="2 3" key="1">
    <citation type="submission" date="2023-07" db="EMBL/GenBank/DDBJ databases">
        <title>Genomic Encyclopedia of Type Strains, Phase IV (KMG-IV): sequencing the most valuable type-strain genomes for metagenomic binning, comparative biology and taxonomic classification.</title>
        <authorList>
            <person name="Goeker M."/>
        </authorList>
    </citation>
    <scope>NUCLEOTIDE SEQUENCE [LARGE SCALE GENOMIC DNA]</scope>
    <source>
        <strain evidence="2 3">B1-1</strain>
    </source>
</reference>
<evidence type="ECO:0000313" key="3">
    <source>
        <dbReference type="Proteomes" id="UP001223743"/>
    </source>
</evidence>
<dbReference type="InterPro" id="IPR017926">
    <property type="entry name" value="GATASE"/>
</dbReference>
<keyword evidence="2" id="KW-0436">Ligase</keyword>
<dbReference type="SUPFAM" id="SSF52317">
    <property type="entry name" value="Class I glutamine amidotransferase-like"/>
    <property type="match status" value="1"/>
</dbReference>
<accession>A0ABU0M7H5</accession>
<dbReference type="InterPro" id="IPR029062">
    <property type="entry name" value="Class_I_gatase-like"/>
</dbReference>
<dbReference type="InterPro" id="IPR044992">
    <property type="entry name" value="ChyE-like"/>
</dbReference>
<dbReference type="RefSeq" id="WP_266279055.1">
    <property type="nucleotide sequence ID" value="NZ_JAPKNF010000001.1"/>
</dbReference>
<name>A0ABU0M7H5_9HYPH</name>
<dbReference type="PANTHER" id="PTHR42695:SF5">
    <property type="entry name" value="GLUTAMINE AMIDOTRANSFERASE YLR126C-RELATED"/>
    <property type="match status" value="1"/>
</dbReference>
<dbReference type="PROSITE" id="PS51273">
    <property type="entry name" value="GATASE_TYPE_1"/>
    <property type="match status" value="1"/>
</dbReference>
<feature type="domain" description="Glutamine amidotransferase" evidence="1">
    <location>
        <begin position="22"/>
        <end position="177"/>
    </location>
</feature>
<dbReference type="EMBL" id="JAUSWJ010000001">
    <property type="protein sequence ID" value="MDQ0516873.1"/>
    <property type="molecule type" value="Genomic_DNA"/>
</dbReference>
<evidence type="ECO:0000259" key="1">
    <source>
        <dbReference type="Pfam" id="PF00117"/>
    </source>
</evidence>
<dbReference type="PANTHER" id="PTHR42695">
    <property type="entry name" value="GLUTAMINE AMIDOTRANSFERASE YLR126C-RELATED"/>
    <property type="match status" value="1"/>
</dbReference>
<evidence type="ECO:0000313" key="2">
    <source>
        <dbReference type="EMBL" id="MDQ0516873.1"/>
    </source>
</evidence>
<keyword evidence="3" id="KW-1185">Reference proteome</keyword>
<comment type="caution">
    <text evidence="2">The sequence shown here is derived from an EMBL/GenBank/DDBJ whole genome shotgun (WGS) entry which is preliminary data.</text>
</comment>
<gene>
    <name evidence="2" type="ORF">QO015_002486</name>
</gene>
<sequence>MKPPVLIVLHQEHSTPGRVGLRLVERGHRLDIRRPRFGDPLPETLADHAGAIVFGGPMSANDDEDYVRREIDWLAVPLAEKAPLLGICLGAQMLARHLGSPVGQRGDGLVEIGYYPLKPTDEGAALLPWPSKVYQWHREGFDLPPGAELLATGDLFANQAFRYGPTAFGLQFHIELTLLMMNRWTTRGAERFALPGAQGRHAHLEGRALYDAECSAFLDRFLEMWLALPRG</sequence>
<dbReference type="CDD" id="cd01741">
    <property type="entry name" value="GATase1_1"/>
    <property type="match status" value="1"/>
</dbReference>
<dbReference type="EC" id="6.3.5.2" evidence="2"/>
<dbReference type="NCBIfam" id="NF005072">
    <property type="entry name" value="PRK06490.1"/>
    <property type="match status" value="1"/>
</dbReference>
<dbReference type="GO" id="GO:0003922">
    <property type="term" value="F:GMP synthase (glutamine-hydrolyzing) activity"/>
    <property type="evidence" value="ECO:0007669"/>
    <property type="project" value="UniProtKB-EC"/>
</dbReference>
<protein>
    <submittedName>
        <fullName evidence="2">GMP synthase (Glutamine-hydrolyzing)</fullName>
        <ecNumber evidence="2">6.3.5.2</ecNumber>
    </submittedName>
</protein>
<dbReference type="Proteomes" id="UP001223743">
    <property type="component" value="Unassembled WGS sequence"/>
</dbReference>